<accession>A0A317C1A7</accession>
<reference evidence="2 3" key="1">
    <citation type="submission" date="2018-05" db="EMBL/GenBank/DDBJ databases">
        <title>Leucothrix arctica sp. nov., isolated from Arctic seawater.</title>
        <authorList>
            <person name="Choi A."/>
            <person name="Baek K."/>
        </authorList>
    </citation>
    <scope>NUCLEOTIDE SEQUENCE [LARGE SCALE GENOMIC DNA]</scope>
    <source>
        <strain evidence="2 3">JCM 18388</strain>
    </source>
</reference>
<dbReference type="Proteomes" id="UP000245539">
    <property type="component" value="Unassembled WGS sequence"/>
</dbReference>
<protein>
    <submittedName>
        <fullName evidence="2">Copper resistance protein B</fullName>
    </submittedName>
</protein>
<dbReference type="Pfam" id="PF05275">
    <property type="entry name" value="CopB"/>
    <property type="match status" value="1"/>
</dbReference>
<evidence type="ECO:0000313" key="3">
    <source>
        <dbReference type="Proteomes" id="UP000245539"/>
    </source>
</evidence>
<comment type="caution">
    <text evidence="2">The sequence shown here is derived from an EMBL/GenBank/DDBJ whole genome shotgun (WGS) entry which is preliminary data.</text>
</comment>
<feature type="region of interest" description="Disordered" evidence="1">
    <location>
        <begin position="78"/>
        <end position="117"/>
    </location>
</feature>
<dbReference type="GO" id="GO:0005507">
    <property type="term" value="F:copper ion binding"/>
    <property type="evidence" value="ECO:0007669"/>
    <property type="project" value="InterPro"/>
</dbReference>
<evidence type="ECO:0000313" key="2">
    <source>
        <dbReference type="EMBL" id="PWQ92405.1"/>
    </source>
</evidence>
<dbReference type="GO" id="GO:0006878">
    <property type="term" value="P:intracellular copper ion homeostasis"/>
    <property type="evidence" value="ECO:0007669"/>
    <property type="project" value="InterPro"/>
</dbReference>
<keyword evidence="3" id="KW-1185">Reference proteome</keyword>
<name>A0A317C1A7_9GAMM</name>
<sequence>MGLPLSFDLSHGRHVPSSHCGLKGDIAMKVKLSVMVLGLCISPAALAKHKPMTMDCSQPMHAKMTFCKDLAAKEAKQKATEAAKEAKQKATEAAKKNTTVDHSKMDHSKMNHAPAPAKKATAAKVDHSKMDHSKMNHAPAPAKKATAAKVDHSKMDHSKMNHAPAPEMKIPVSDGALAENIPLPFPGAMHMEDDPTLYKLMIDSLEYQYTDSDIDSLALDAEAWVGKDLHKFWLKTDLESEDGKLEEAELQALYSRALDPYWDLQLGIRKDFEPVSREWAVVGFKGTAPYMFDVDAALFFGKGGQVGARLKTEYEMMLTQKTALAPSLGINMYSKDDLEAGIGSGLSDLDFSLRLKHEFKREFAPYIGVNWSKAFGGTADILEEEGEKTSDTQLLLGVEAWF</sequence>
<dbReference type="EMBL" id="QGKM01000092">
    <property type="protein sequence ID" value="PWQ92405.1"/>
    <property type="molecule type" value="Genomic_DNA"/>
</dbReference>
<evidence type="ECO:0000256" key="1">
    <source>
        <dbReference type="SAM" id="MobiDB-lite"/>
    </source>
</evidence>
<proteinExistence type="predicted"/>
<gene>
    <name evidence="2" type="ORF">DKW60_21345</name>
</gene>
<dbReference type="AlphaFoldDB" id="A0A317C1A7"/>
<dbReference type="OrthoDB" id="9778934at2"/>
<dbReference type="InterPro" id="IPR007939">
    <property type="entry name" value="Cu-R_B_prcur"/>
</dbReference>
<feature type="compositionally biased region" description="Basic and acidic residues" evidence="1">
    <location>
        <begin position="78"/>
        <end position="109"/>
    </location>
</feature>
<organism evidence="2 3">
    <name type="scientific">Leucothrix pacifica</name>
    <dbReference type="NCBI Taxonomy" id="1247513"/>
    <lineage>
        <taxon>Bacteria</taxon>
        <taxon>Pseudomonadati</taxon>
        <taxon>Pseudomonadota</taxon>
        <taxon>Gammaproteobacteria</taxon>
        <taxon>Thiotrichales</taxon>
        <taxon>Thiotrichaceae</taxon>
        <taxon>Leucothrix</taxon>
    </lineage>
</organism>
<dbReference type="GO" id="GO:0009279">
    <property type="term" value="C:cell outer membrane"/>
    <property type="evidence" value="ECO:0007669"/>
    <property type="project" value="InterPro"/>
</dbReference>